<evidence type="ECO:0000313" key="1">
    <source>
        <dbReference type="EMBL" id="KAE9400015.1"/>
    </source>
</evidence>
<accession>A0A6A4HTG1</accession>
<gene>
    <name evidence="1" type="ORF">BT96DRAFT_673615</name>
</gene>
<dbReference type="EMBL" id="ML769462">
    <property type="protein sequence ID" value="KAE9400015.1"/>
    <property type="molecule type" value="Genomic_DNA"/>
</dbReference>
<reference evidence="1" key="1">
    <citation type="journal article" date="2019" name="Environ. Microbiol.">
        <title>Fungal ecological strategies reflected in gene transcription - a case study of two litter decomposers.</title>
        <authorList>
            <person name="Barbi F."/>
            <person name="Kohler A."/>
            <person name="Barry K."/>
            <person name="Baskaran P."/>
            <person name="Daum C."/>
            <person name="Fauchery L."/>
            <person name="Ihrmark K."/>
            <person name="Kuo A."/>
            <person name="LaButti K."/>
            <person name="Lipzen A."/>
            <person name="Morin E."/>
            <person name="Grigoriev I.V."/>
            <person name="Henrissat B."/>
            <person name="Lindahl B."/>
            <person name="Martin F."/>
        </authorList>
    </citation>
    <scope>NUCLEOTIDE SEQUENCE</scope>
    <source>
        <strain evidence="1">JB14</strain>
    </source>
</reference>
<evidence type="ECO:0000313" key="2">
    <source>
        <dbReference type="Proteomes" id="UP000799118"/>
    </source>
</evidence>
<dbReference type="AlphaFoldDB" id="A0A6A4HTG1"/>
<protein>
    <submittedName>
        <fullName evidence="1">Uncharacterized protein</fullName>
    </submittedName>
</protein>
<dbReference type="Proteomes" id="UP000799118">
    <property type="component" value="Unassembled WGS sequence"/>
</dbReference>
<sequence length="128" mass="14541">MTQEFDLAHLSIFKQPQTDIHLIGWVMLNPTTDIVSFTRAQISLEAEDTAQCKRHAVDIVCTTLDRSTARLAVRHLVYANACKHSRHPHCALVRLNDYTGGPIYSTTFNHGDFKRGITFFKPSVIMIR</sequence>
<proteinExistence type="predicted"/>
<keyword evidence="2" id="KW-1185">Reference proteome</keyword>
<name>A0A6A4HTG1_9AGAR</name>
<organism evidence="1 2">
    <name type="scientific">Gymnopus androsaceus JB14</name>
    <dbReference type="NCBI Taxonomy" id="1447944"/>
    <lineage>
        <taxon>Eukaryota</taxon>
        <taxon>Fungi</taxon>
        <taxon>Dikarya</taxon>
        <taxon>Basidiomycota</taxon>
        <taxon>Agaricomycotina</taxon>
        <taxon>Agaricomycetes</taxon>
        <taxon>Agaricomycetidae</taxon>
        <taxon>Agaricales</taxon>
        <taxon>Marasmiineae</taxon>
        <taxon>Omphalotaceae</taxon>
        <taxon>Gymnopus</taxon>
    </lineage>
</organism>